<feature type="coiled-coil region" evidence="1">
    <location>
        <begin position="1"/>
        <end position="36"/>
    </location>
</feature>
<reference evidence="2 3" key="1">
    <citation type="submission" date="2024-11" db="EMBL/GenBank/DDBJ databases">
        <title>Adaptive evolution of stress response genes in parasites aligns with host niche diversity.</title>
        <authorList>
            <person name="Hahn C."/>
            <person name="Resl P."/>
        </authorList>
    </citation>
    <scope>NUCLEOTIDE SEQUENCE [LARGE SCALE GENOMIC DNA]</scope>
    <source>
        <strain evidence="2">EGGRZ-B1_66</strain>
        <tissue evidence="2">Body</tissue>
    </source>
</reference>
<comment type="caution">
    <text evidence="2">The sequence shown here is derived from an EMBL/GenBank/DDBJ whole genome shotgun (WGS) entry which is preliminary data.</text>
</comment>
<evidence type="ECO:0000256" key="1">
    <source>
        <dbReference type="SAM" id="Coils"/>
    </source>
</evidence>
<evidence type="ECO:0000313" key="3">
    <source>
        <dbReference type="Proteomes" id="UP001626550"/>
    </source>
</evidence>
<keyword evidence="3" id="KW-1185">Reference proteome</keyword>
<gene>
    <name evidence="2" type="ORF">Ciccas_003695</name>
</gene>
<name>A0ABD2QDT8_9PLAT</name>
<dbReference type="Proteomes" id="UP001626550">
    <property type="component" value="Unassembled WGS sequence"/>
</dbReference>
<keyword evidence="1" id="KW-0175">Coiled coil</keyword>
<sequence>MEEMEVQLEKKDKVVREEQEVQLEQVEKTVVREEQEVQVDKVKRQEVVVALTKDYKDAAMMQKLDPLY</sequence>
<protein>
    <submittedName>
        <fullName evidence="2">Uncharacterized protein</fullName>
    </submittedName>
</protein>
<proteinExistence type="predicted"/>
<evidence type="ECO:0000313" key="2">
    <source>
        <dbReference type="EMBL" id="KAL3317645.1"/>
    </source>
</evidence>
<dbReference type="EMBL" id="JBJKFK010000351">
    <property type="protein sequence ID" value="KAL3317645.1"/>
    <property type="molecule type" value="Genomic_DNA"/>
</dbReference>
<accession>A0ABD2QDT8</accession>
<organism evidence="2 3">
    <name type="scientific">Cichlidogyrus casuarinus</name>
    <dbReference type="NCBI Taxonomy" id="1844966"/>
    <lineage>
        <taxon>Eukaryota</taxon>
        <taxon>Metazoa</taxon>
        <taxon>Spiralia</taxon>
        <taxon>Lophotrochozoa</taxon>
        <taxon>Platyhelminthes</taxon>
        <taxon>Monogenea</taxon>
        <taxon>Monopisthocotylea</taxon>
        <taxon>Dactylogyridea</taxon>
        <taxon>Ancyrocephalidae</taxon>
        <taxon>Cichlidogyrus</taxon>
    </lineage>
</organism>
<dbReference type="AlphaFoldDB" id="A0ABD2QDT8"/>